<dbReference type="SUPFAM" id="SSF53474">
    <property type="entry name" value="alpha/beta-Hydrolases"/>
    <property type="match status" value="2"/>
</dbReference>
<sequence length="344" mass="37158">MAPGRSGFKQPKVGESQQGPDAIGELLEHQMDKFRGWCHNYSLLSSITTAAILSGSRAAPHICGRSSSLKPITDWGNNPTNLELQVYEPNRLAKHPAIILALHICGSSGPEYAEFTNYNSLADQYGFVVLYPSTKNDFNCWDGATNATLTRDGGGDSTGLANMVRWAIVTYQGGSSNHRYATFIVGSSSGCMMVNLMCAAYPDLFAAASCYSGVPVGCIAGSPGSSPQEADPACPEGRIILSGARWAAWVHSIDPGYRGPYPRIQLWHGAVDPLISVTNLGEELKQWSYVFDIEFSHNETDVPGVGYTKMVYGNGTRLLGYLAEWAGHPVPVDPTVDLKWFGIL</sequence>
<evidence type="ECO:0000313" key="9">
    <source>
        <dbReference type="EMBL" id="KAL1872757.1"/>
    </source>
</evidence>
<dbReference type="PANTHER" id="PTHR43037">
    <property type="entry name" value="UNNAMED PRODUCT-RELATED"/>
    <property type="match status" value="1"/>
</dbReference>
<keyword evidence="6" id="KW-0325">Glycoprotein</keyword>
<evidence type="ECO:0000313" key="10">
    <source>
        <dbReference type="Proteomes" id="UP001586593"/>
    </source>
</evidence>
<evidence type="ECO:0000256" key="1">
    <source>
        <dbReference type="ARBA" id="ARBA00004613"/>
    </source>
</evidence>
<keyword evidence="4" id="KW-0732">Signal</keyword>
<evidence type="ECO:0000256" key="7">
    <source>
        <dbReference type="ARBA" id="ARBA00023277"/>
    </source>
</evidence>
<evidence type="ECO:0000256" key="4">
    <source>
        <dbReference type="ARBA" id="ARBA00022729"/>
    </source>
</evidence>
<gene>
    <name evidence="9" type="ORF">VTK73DRAFT_1363</name>
</gene>
<keyword evidence="7" id="KW-0119">Carbohydrate metabolism</keyword>
<keyword evidence="10" id="KW-1185">Reference proteome</keyword>
<reference evidence="9 10" key="1">
    <citation type="journal article" date="2024" name="Commun. Biol.">
        <title>Comparative genomic analysis of thermophilic fungi reveals convergent evolutionary adaptations and gene losses.</title>
        <authorList>
            <person name="Steindorff A.S."/>
            <person name="Aguilar-Pontes M.V."/>
            <person name="Robinson A.J."/>
            <person name="Andreopoulos B."/>
            <person name="LaButti K."/>
            <person name="Kuo A."/>
            <person name="Mondo S."/>
            <person name="Riley R."/>
            <person name="Otillar R."/>
            <person name="Haridas S."/>
            <person name="Lipzen A."/>
            <person name="Grimwood J."/>
            <person name="Schmutz J."/>
            <person name="Clum A."/>
            <person name="Reid I.D."/>
            <person name="Moisan M.C."/>
            <person name="Butler G."/>
            <person name="Nguyen T.T.M."/>
            <person name="Dewar K."/>
            <person name="Conant G."/>
            <person name="Drula E."/>
            <person name="Henrissat B."/>
            <person name="Hansel C."/>
            <person name="Singer S."/>
            <person name="Hutchinson M.I."/>
            <person name="de Vries R.P."/>
            <person name="Natvig D.O."/>
            <person name="Powell A.J."/>
            <person name="Tsang A."/>
            <person name="Grigoriev I.V."/>
        </authorList>
    </citation>
    <scope>NUCLEOTIDE SEQUENCE [LARGE SCALE GENOMIC DNA]</scope>
    <source>
        <strain evidence="9 10">ATCC 24622</strain>
    </source>
</reference>
<accession>A0ABR3XAP8</accession>
<keyword evidence="5" id="KW-0378">Hydrolase</keyword>
<protein>
    <recommendedName>
        <fullName evidence="11">Carboxylic ester hydrolase</fullName>
    </recommendedName>
</protein>
<dbReference type="Proteomes" id="UP001586593">
    <property type="component" value="Unassembled WGS sequence"/>
</dbReference>
<keyword evidence="8" id="KW-0624">Polysaccharide degradation</keyword>
<keyword evidence="2" id="KW-0719">Serine esterase</keyword>
<dbReference type="Gene3D" id="3.40.50.1820">
    <property type="entry name" value="alpha/beta hydrolase"/>
    <property type="match status" value="1"/>
</dbReference>
<organism evidence="9 10">
    <name type="scientific">Phialemonium thermophilum</name>
    <dbReference type="NCBI Taxonomy" id="223376"/>
    <lineage>
        <taxon>Eukaryota</taxon>
        <taxon>Fungi</taxon>
        <taxon>Dikarya</taxon>
        <taxon>Ascomycota</taxon>
        <taxon>Pezizomycotina</taxon>
        <taxon>Sordariomycetes</taxon>
        <taxon>Sordariomycetidae</taxon>
        <taxon>Cephalothecales</taxon>
        <taxon>Cephalothecaceae</taxon>
        <taxon>Phialemonium</taxon>
    </lineage>
</organism>
<proteinExistence type="predicted"/>
<comment type="caution">
    <text evidence="9">The sequence shown here is derived from an EMBL/GenBank/DDBJ whole genome shotgun (WGS) entry which is preliminary data.</text>
</comment>
<dbReference type="InterPro" id="IPR029058">
    <property type="entry name" value="AB_hydrolase_fold"/>
</dbReference>
<evidence type="ECO:0000256" key="2">
    <source>
        <dbReference type="ARBA" id="ARBA00022487"/>
    </source>
</evidence>
<name>A0ABR3XAP8_9PEZI</name>
<evidence type="ECO:0000256" key="8">
    <source>
        <dbReference type="ARBA" id="ARBA00023326"/>
    </source>
</evidence>
<evidence type="ECO:0000256" key="3">
    <source>
        <dbReference type="ARBA" id="ARBA00022525"/>
    </source>
</evidence>
<comment type="subcellular location">
    <subcellularLocation>
        <location evidence="1">Secreted</location>
    </subcellularLocation>
</comment>
<evidence type="ECO:0000256" key="5">
    <source>
        <dbReference type="ARBA" id="ARBA00022801"/>
    </source>
</evidence>
<evidence type="ECO:0008006" key="11">
    <source>
        <dbReference type="Google" id="ProtNLM"/>
    </source>
</evidence>
<keyword evidence="3" id="KW-0964">Secreted</keyword>
<dbReference type="PANTHER" id="PTHR43037:SF3">
    <property type="entry name" value="FERULOYL ESTERASE B"/>
    <property type="match status" value="1"/>
</dbReference>
<dbReference type="EMBL" id="JAZHXJ010000133">
    <property type="protein sequence ID" value="KAL1872757.1"/>
    <property type="molecule type" value="Genomic_DNA"/>
</dbReference>
<dbReference type="InterPro" id="IPR010126">
    <property type="entry name" value="Esterase_phb"/>
</dbReference>
<dbReference type="Pfam" id="PF10503">
    <property type="entry name" value="Esterase_PHB"/>
    <property type="match status" value="1"/>
</dbReference>
<evidence type="ECO:0000256" key="6">
    <source>
        <dbReference type="ARBA" id="ARBA00023180"/>
    </source>
</evidence>
<dbReference type="InterPro" id="IPR050955">
    <property type="entry name" value="Plant_Biomass_Hydrol_Est"/>
</dbReference>